<gene>
    <name evidence="2" type="ORF">Ae201684_016946</name>
</gene>
<reference evidence="2 3" key="1">
    <citation type="submission" date="2019-07" db="EMBL/GenBank/DDBJ databases">
        <title>Genomics analysis of Aphanomyces spp. identifies a new class of oomycete effector associated with host adaptation.</title>
        <authorList>
            <person name="Gaulin E."/>
        </authorList>
    </citation>
    <scope>NUCLEOTIDE SEQUENCE [LARGE SCALE GENOMIC DNA]</scope>
    <source>
        <strain evidence="2 3">ATCC 201684</strain>
    </source>
</reference>
<keyword evidence="3" id="KW-1185">Reference proteome</keyword>
<name>A0A6G0WD84_9STRA</name>
<proteinExistence type="predicted"/>
<dbReference type="EMBL" id="VJMJ01000273">
    <property type="protein sequence ID" value="KAF0724281.1"/>
    <property type="molecule type" value="Genomic_DNA"/>
</dbReference>
<sequence length="154" mass="17268">MAIVKTSFFRSAAKPSESTQTKDKASTTSSSRSTRWMNRFQSKSQVATSSVTPVMPPCCMKRQAMMANGEPSQDNESTPVVLYKIFDKNVLRKQTAIVGSQRVPFYPMHIATHRVVRSRSAVLDPIDENDMAMCENCHLQRISQSPPCVRILIN</sequence>
<comment type="caution">
    <text evidence="2">The sequence shown here is derived from an EMBL/GenBank/DDBJ whole genome shotgun (WGS) entry which is preliminary data.</text>
</comment>
<feature type="region of interest" description="Disordered" evidence="1">
    <location>
        <begin position="1"/>
        <end position="42"/>
    </location>
</feature>
<protein>
    <submittedName>
        <fullName evidence="2">Uncharacterized protein</fullName>
    </submittedName>
</protein>
<accession>A0A6G0WD84</accession>
<evidence type="ECO:0000313" key="2">
    <source>
        <dbReference type="EMBL" id="KAF0724281.1"/>
    </source>
</evidence>
<dbReference type="AlphaFoldDB" id="A0A6G0WD84"/>
<evidence type="ECO:0000313" key="3">
    <source>
        <dbReference type="Proteomes" id="UP000481153"/>
    </source>
</evidence>
<organism evidence="2 3">
    <name type="scientific">Aphanomyces euteiches</name>
    <dbReference type="NCBI Taxonomy" id="100861"/>
    <lineage>
        <taxon>Eukaryota</taxon>
        <taxon>Sar</taxon>
        <taxon>Stramenopiles</taxon>
        <taxon>Oomycota</taxon>
        <taxon>Saprolegniomycetes</taxon>
        <taxon>Saprolegniales</taxon>
        <taxon>Verrucalvaceae</taxon>
        <taxon>Aphanomyces</taxon>
    </lineage>
</organism>
<feature type="compositionally biased region" description="Low complexity" evidence="1">
    <location>
        <begin position="26"/>
        <end position="35"/>
    </location>
</feature>
<dbReference type="Proteomes" id="UP000481153">
    <property type="component" value="Unassembled WGS sequence"/>
</dbReference>
<evidence type="ECO:0000256" key="1">
    <source>
        <dbReference type="SAM" id="MobiDB-lite"/>
    </source>
</evidence>
<dbReference type="VEuPathDB" id="FungiDB:AeMF1_021517"/>